<evidence type="ECO:0000259" key="1">
    <source>
        <dbReference type="Pfam" id="PF14529"/>
    </source>
</evidence>
<proteinExistence type="predicted"/>
<keyword evidence="2" id="KW-1185">Reference proteome</keyword>
<dbReference type="InterPro" id="IPR005135">
    <property type="entry name" value="Endo/exonuclease/phosphatase"/>
</dbReference>
<evidence type="ECO:0000313" key="2">
    <source>
        <dbReference type="Proteomes" id="UP001652628"/>
    </source>
</evidence>
<dbReference type="GeneID" id="139354277"/>
<sequence>MVTQREDKQLSDLGSCVSKVRRTINGNLLLEVAKGSAESAEAMKESIARVLGDAASVRATSDETKLLVLEIRDIDSIATEQEIYAAIASQYGIDAERIRVRSLLRGYAESQLAVISLPYSLGKAVLHRGEVRIGWTICRIRERTGPPRAQGSQVQQGAFMFILLCGRKKGDQAPGRKQTLPSHNQRERETSAVMQLIQLNLNHCRAAQDLLKQTVRELGSEVAILSEPYRVESSSDWVTDRTGKAALWLCGVSVLPMRDTRAVEGFVQANVGGTWIYSCYLAPSLSLTSFSRIMDELISDLRGRSNGVIGGDFNAWAEEWGSLYTNARGRTILEAIASLDIVLLNEGSQHSFNRAGAGSIIDLSFASSSLSRSTRWRIGEVFSASDHEAILLTVGGPPCQSQPMTGPRKAYRQDTFRTQTFASALEGMAVSELDSADVAANKLAARLEEACDQSMQQRKTFRKHHAPVYWWSEEIPSLRRTCLRARRLVQRARGTANLCACNSSFKSAKKALKLAIRDSKRESHRGYQMERTLEALRSFNIQDYLLNVVHSYLSKRELVLDTSVGPRTYEVTAGVPQGSVLGPLEPP</sequence>
<dbReference type="Proteomes" id="UP001652628">
    <property type="component" value="Chromosome 2"/>
</dbReference>
<reference evidence="3" key="2">
    <citation type="submission" date="2025-08" db="UniProtKB">
        <authorList>
            <consortium name="RefSeq"/>
        </authorList>
    </citation>
    <scope>IDENTIFICATION</scope>
</reference>
<dbReference type="Gene3D" id="3.60.10.10">
    <property type="entry name" value="Endonuclease/exonuclease/phosphatase"/>
    <property type="match status" value="1"/>
</dbReference>
<dbReference type="CDD" id="cd09077">
    <property type="entry name" value="R1-I-EN"/>
    <property type="match status" value="1"/>
</dbReference>
<accession>A0ABM4TXC4</accession>
<feature type="domain" description="Endonuclease/exonuclease/phosphatase" evidence="1">
    <location>
        <begin position="276"/>
        <end position="390"/>
    </location>
</feature>
<dbReference type="RefSeq" id="XP_070854598.1">
    <property type="nucleotide sequence ID" value="XM_070998497.1"/>
</dbReference>
<dbReference type="Pfam" id="PF14529">
    <property type="entry name" value="Exo_endo_phos_2"/>
    <property type="match status" value="1"/>
</dbReference>
<organism evidence="2 3">
    <name type="scientific">Drosophila suzukii</name>
    <name type="common">Spotted-wing drosophila fruit fly</name>
    <dbReference type="NCBI Taxonomy" id="28584"/>
    <lineage>
        <taxon>Eukaryota</taxon>
        <taxon>Metazoa</taxon>
        <taxon>Ecdysozoa</taxon>
        <taxon>Arthropoda</taxon>
        <taxon>Hexapoda</taxon>
        <taxon>Insecta</taxon>
        <taxon>Pterygota</taxon>
        <taxon>Neoptera</taxon>
        <taxon>Endopterygota</taxon>
        <taxon>Diptera</taxon>
        <taxon>Brachycera</taxon>
        <taxon>Muscomorpha</taxon>
        <taxon>Ephydroidea</taxon>
        <taxon>Drosophilidae</taxon>
        <taxon>Drosophila</taxon>
        <taxon>Sophophora</taxon>
    </lineage>
</organism>
<reference evidence="2" key="1">
    <citation type="submission" date="2025-05" db="UniProtKB">
        <authorList>
            <consortium name="RefSeq"/>
        </authorList>
    </citation>
    <scope>NUCLEOTIDE SEQUENCE [LARGE SCALE GENOMIC DNA]</scope>
</reference>
<name>A0ABM4TXC4_DROSZ</name>
<dbReference type="SUPFAM" id="SSF56219">
    <property type="entry name" value="DNase I-like"/>
    <property type="match status" value="1"/>
</dbReference>
<protein>
    <recommendedName>
        <fullName evidence="1">Endonuclease/exonuclease/phosphatase domain-containing protein</fullName>
    </recommendedName>
</protein>
<evidence type="ECO:0000313" key="3">
    <source>
        <dbReference type="RefSeq" id="XP_070854598.1"/>
    </source>
</evidence>
<dbReference type="InterPro" id="IPR036691">
    <property type="entry name" value="Endo/exonu/phosph_ase_sf"/>
</dbReference>
<dbReference type="PANTHER" id="PTHR33273">
    <property type="entry name" value="DOMAIN-CONTAINING PROTEIN, PUTATIVE-RELATED"/>
    <property type="match status" value="1"/>
</dbReference>
<gene>
    <name evidence="3" type="primary">LOC139354277</name>
</gene>
<dbReference type="PANTHER" id="PTHR33273:SF4">
    <property type="entry name" value="ENDONUCLEASE_EXONUCLEASE_PHOSPHATASE DOMAIN-CONTAINING PROTEIN"/>
    <property type="match status" value="1"/>
</dbReference>